<feature type="compositionally biased region" description="Basic and acidic residues" evidence="1">
    <location>
        <begin position="1"/>
        <end position="12"/>
    </location>
</feature>
<comment type="caution">
    <text evidence="2">The sequence shown here is derived from an EMBL/GenBank/DDBJ whole genome shotgun (WGS) entry which is preliminary data.</text>
</comment>
<name>A0A7W6MKW7_9HYPH</name>
<evidence type="ECO:0000313" key="3">
    <source>
        <dbReference type="Proteomes" id="UP000542776"/>
    </source>
</evidence>
<dbReference type="RefSeq" id="WP_183200863.1">
    <property type="nucleotide sequence ID" value="NZ_JACIEK010000009.1"/>
</dbReference>
<accession>A0A7W6MKW7</accession>
<evidence type="ECO:0000313" key="2">
    <source>
        <dbReference type="EMBL" id="MBB3999313.1"/>
    </source>
</evidence>
<reference evidence="2 3" key="1">
    <citation type="submission" date="2020-08" db="EMBL/GenBank/DDBJ databases">
        <title>Genomic Encyclopedia of Type Strains, Phase IV (KMG-IV): sequencing the most valuable type-strain genomes for metagenomic binning, comparative biology and taxonomic classification.</title>
        <authorList>
            <person name="Goeker M."/>
        </authorList>
    </citation>
    <scope>NUCLEOTIDE SEQUENCE [LARGE SCALE GENOMIC DNA]</scope>
    <source>
        <strain evidence="2 3">DSM 102238</strain>
    </source>
</reference>
<proteinExistence type="predicted"/>
<protein>
    <submittedName>
        <fullName evidence="2">Uncharacterized protein</fullName>
    </submittedName>
</protein>
<feature type="region of interest" description="Disordered" evidence="1">
    <location>
        <begin position="1"/>
        <end position="43"/>
    </location>
</feature>
<gene>
    <name evidence="2" type="ORF">GGR04_003182</name>
</gene>
<dbReference type="AlphaFoldDB" id="A0A7W6MKW7"/>
<dbReference type="EMBL" id="JACIEK010000009">
    <property type="protein sequence ID" value="MBB3999313.1"/>
    <property type="molecule type" value="Genomic_DNA"/>
</dbReference>
<dbReference type="Proteomes" id="UP000542776">
    <property type="component" value="Unassembled WGS sequence"/>
</dbReference>
<keyword evidence="3" id="KW-1185">Reference proteome</keyword>
<sequence>MTARTDRLESHPTRLGFTSRRPVTLDRSRPSTRSLQSSGRPVFLDMDPLTHLTAIRGSMFEAAAPHRV</sequence>
<evidence type="ECO:0000256" key="1">
    <source>
        <dbReference type="SAM" id="MobiDB-lite"/>
    </source>
</evidence>
<organism evidence="2 3">
    <name type="scientific">Aureimonas pseudogalii</name>
    <dbReference type="NCBI Taxonomy" id="1744844"/>
    <lineage>
        <taxon>Bacteria</taxon>
        <taxon>Pseudomonadati</taxon>
        <taxon>Pseudomonadota</taxon>
        <taxon>Alphaproteobacteria</taxon>
        <taxon>Hyphomicrobiales</taxon>
        <taxon>Aurantimonadaceae</taxon>
        <taxon>Aureimonas</taxon>
    </lineage>
</organism>